<evidence type="ECO:0000313" key="3">
    <source>
        <dbReference type="Proteomes" id="UP001374584"/>
    </source>
</evidence>
<sequence>MPDSFSPGSVLDPPTPPENCSSITHLSYSTFFILVSHLILQTACVFLCLGITISILFVRFWLVQSPHALPHTLIAYNGTGRKKKVIGEKKREHARPKDEDEIVNLCTGFYNITRYDAVGIEALFSVLNCFPCQLVRHVPNQVVSLKQNKRRCNNRALYSGKEALDNSG</sequence>
<organism evidence="2 3">
    <name type="scientific">Phaseolus coccineus</name>
    <name type="common">Scarlet runner bean</name>
    <name type="synonym">Phaseolus multiflorus</name>
    <dbReference type="NCBI Taxonomy" id="3886"/>
    <lineage>
        <taxon>Eukaryota</taxon>
        <taxon>Viridiplantae</taxon>
        <taxon>Streptophyta</taxon>
        <taxon>Embryophyta</taxon>
        <taxon>Tracheophyta</taxon>
        <taxon>Spermatophyta</taxon>
        <taxon>Magnoliopsida</taxon>
        <taxon>eudicotyledons</taxon>
        <taxon>Gunneridae</taxon>
        <taxon>Pentapetalae</taxon>
        <taxon>rosids</taxon>
        <taxon>fabids</taxon>
        <taxon>Fabales</taxon>
        <taxon>Fabaceae</taxon>
        <taxon>Papilionoideae</taxon>
        <taxon>50 kb inversion clade</taxon>
        <taxon>NPAAA clade</taxon>
        <taxon>indigoferoid/millettioid clade</taxon>
        <taxon>Phaseoleae</taxon>
        <taxon>Phaseolus</taxon>
    </lineage>
</organism>
<proteinExistence type="predicted"/>
<evidence type="ECO:0000256" key="1">
    <source>
        <dbReference type="SAM" id="Phobius"/>
    </source>
</evidence>
<dbReference type="AlphaFoldDB" id="A0AAN9MK10"/>
<keyword evidence="3" id="KW-1185">Reference proteome</keyword>
<keyword evidence="1" id="KW-1133">Transmembrane helix</keyword>
<comment type="caution">
    <text evidence="2">The sequence shown here is derived from an EMBL/GenBank/DDBJ whole genome shotgun (WGS) entry which is preliminary data.</text>
</comment>
<keyword evidence="1" id="KW-0812">Transmembrane</keyword>
<reference evidence="2 3" key="1">
    <citation type="submission" date="2024-01" db="EMBL/GenBank/DDBJ databases">
        <title>The genomes of 5 underutilized Papilionoideae crops provide insights into root nodulation and disease resistanc.</title>
        <authorList>
            <person name="Jiang F."/>
        </authorList>
    </citation>
    <scope>NUCLEOTIDE SEQUENCE [LARGE SCALE GENOMIC DNA]</scope>
    <source>
        <strain evidence="2">JINMINGXINNONG_FW02</strain>
        <tissue evidence="2">Leaves</tissue>
    </source>
</reference>
<protein>
    <submittedName>
        <fullName evidence="2">Uncharacterized protein</fullName>
    </submittedName>
</protein>
<evidence type="ECO:0000313" key="2">
    <source>
        <dbReference type="EMBL" id="KAK7353518.1"/>
    </source>
</evidence>
<name>A0AAN9MK10_PHACN</name>
<gene>
    <name evidence="2" type="ORF">VNO80_18967</name>
</gene>
<feature type="transmembrane region" description="Helical" evidence="1">
    <location>
        <begin position="31"/>
        <end position="58"/>
    </location>
</feature>
<keyword evidence="1" id="KW-0472">Membrane</keyword>
<dbReference type="EMBL" id="JAYMYR010000007">
    <property type="protein sequence ID" value="KAK7353518.1"/>
    <property type="molecule type" value="Genomic_DNA"/>
</dbReference>
<dbReference type="Proteomes" id="UP001374584">
    <property type="component" value="Unassembled WGS sequence"/>
</dbReference>
<accession>A0AAN9MK10</accession>